<keyword evidence="6" id="KW-0949">S-adenosyl-L-methionine</keyword>
<feature type="repeat" description="Solcar" evidence="12">
    <location>
        <begin position="558"/>
        <end position="645"/>
    </location>
</feature>
<dbReference type="Proteomes" id="UP000215335">
    <property type="component" value="Unassembled WGS sequence"/>
</dbReference>
<dbReference type="InterPro" id="IPR002067">
    <property type="entry name" value="MCP"/>
</dbReference>
<dbReference type="PANTHER" id="PTHR24089">
    <property type="entry name" value="SOLUTE CARRIER FAMILY 25"/>
    <property type="match status" value="1"/>
</dbReference>
<keyword evidence="4" id="KW-0489">Methyltransferase</keyword>
<evidence type="ECO:0000256" key="3">
    <source>
        <dbReference type="ARBA" id="ARBA00022448"/>
    </source>
</evidence>
<feature type="domain" description="Release factor glutamine methyltransferase N-terminal" evidence="14">
    <location>
        <begin position="62"/>
        <end position="130"/>
    </location>
</feature>
<dbReference type="Pfam" id="PF05175">
    <property type="entry name" value="MTS"/>
    <property type="match status" value="1"/>
</dbReference>
<dbReference type="GO" id="GO:0055085">
    <property type="term" value="P:transmembrane transport"/>
    <property type="evidence" value="ECO:0007669"/>
    <property type="project" value="InterPro"/>
</dbReference>
<dbReference type="PROSITE" id="PS00092">
    <property type="entry name" value="N6_MTASE"/>
    <property type="match status" value="1"/>
</dbReference>
<dbReference type="SUPFAM" id="SSF103506">
    <property type="entry name" value="Mitochondrial carrier"/>
    <property type="match status" value="1"/>
</dbReference>
<dbReference type="InterPro" id="IPR029063">
    <property type="entry name" value="SAM-dependent_MTases_sf"/>
</dbReference>
<feature type="repeat" description="Solcar" evidence="12">
    <location>
        <begin position="350"/>
        <end position="436"/>
    </location>
</feature>
<evidence type="ECO:0000259" key="13">
    <source>
        <dbReference type="Pfam" id="PF05175"/>
    </source>
</evidence>
<dbReference type="GO" id="GO:0008757">
    <property type="term" value="F:S-adenosylmethionine-dependent methyltransferase activity"/>
    <property type="evidence" value="ECO:0007669"/>
    <property type="project" value="UniProtKB-ARBA"/>
</dbReference>
<dbReference type="Gene3D" id="3.40.50.150">
    <property type="entry name" value="Vaccinia Virus protein VP39"/>
    <property type="match status" value="1"/>
</dbReference>
<dbReference type="InterPro" id="IPR002167">
    <property type="entry name" value="GDC-like"/>
</dbReference>
<keyword evidence="5" id="KW-0808">Transferase</keyword>
<dbReference type="PRINTS" id="PR00928">
    <property type="entry name" value="GRAVESDC"/>
</dbReference>
<evidence type="ECO:0000256" key="6">
    <source>
        <dbReference type="ARBA" id="ARBA00022691"/>
    </source>
</evidence>
<evidence type="ECO:0000256" key="12">
    <source>
        <dbReference type="PROSITE-ProRule" id="PRU00282"/>
    </source>
</evidence>
<dbReference type="SUPFAM" id="SSF53335">
    <property type="entry name" value="S-adenosyl-L-methionine-dependent methyltransferases"/>
    <property type="match status" value="1"/>
</dbReference>
<dbReference type="EMBL" id="NNAY01001328">
    <property type="protein sequence ID" value="OXU24347.1"/>
    <property type="molecule type" value="Genomic_DNA"/>
</dbReference>
<keyword evidence="11 12" id="KW-0472">Membrane</keyword>
<evidence type="ECO:0000256" key="11">
    <source>
        <dbReference type="ARBA" id="ARBA00023136"/>
    </source>
</evidence>
<feature type="repeat" description="Solcar" evidence="12">
    <location>
        <begin position="444"/>
        <end position="532"/>
    </location>
</feature>
<dbReference type="InterPro" id="IPR019874">
    <property type="entry name" value="RF_methyltr_PrmC"/>
</dbReference>
<evidence type="ECO:0000313" key="15">
    <source>
        <dbReference type="EMBL" id="OXU24347.1"/>
    </source>
</evidence>
<proteinExistence type="inferred from homology"/>
<evidence type="ECO:0000256" key="5">
    <source>
        <dbReference type="ARBA" id="ARBA00022679"/>
    </source>
</evidence>
<comment type="similarity">
    <text evidence="2">Belongs to the mitochondrial carrier (TC 2.A.29) family.</text>
</comment>
<feature type="domain" description="Methyltransferase small" evidence="13">
    <location>
        <begin position="158"/>
        <end position="265"/>
    </location>
</feature>
<keyword evidence="10" id="KW-0496">Mitochondrion</keyword>
<gene>
    <name evidence="15" type="ORF">TSAR_004588</name>
</gene>
<evidence type="ECO:0000256" key="9">
    <source>
        <dbReference type="ARBA" id="ARBA00022792"/>
    </source>
</evidence>
<keyword evidence="7 12" id="KW-0812">Transmembrane</keyword>
<dbReference type="InterPro" id="IPR040758">
    <property type="entry name" value="PrmC_N"/>
</dbReference>
<protein>
    <submittedName>
        <fullName evidence="15">Uncharacterized protein</fullName>
    </submittedName>
</protein>
<dbReference type="InterPro" id="IPR018108">
    <property type="entry name" value="MCP_transmembrane"/>
</dbReference>
<dbReference type="Gene3D" id="1.50.40.10">
    <property type="entry name" value="Mitochondrial carrier domain"/>
    <property type="match status" value="1"/>
</dbReference>
<keyword evidence="16" id="KW-1185">Reference proteome</keyword>
<dbReference type="GO" id="GO:0032259">
    <property type="term" value="P:methylation"/>
    <property type="evidence" value="ECO:0007669"/>
    <property type="project" value="UniProtKB-KW"/>
</dbReference>
<dbReference type="GO" id="GO:0003676">
    <property type="term" value="F:nucleic acid binding"/>
    <property type="evidence" value="ECO:0007669"/>
    <property type="project" value="InterPro"/>
</dbReference>
<dbReference type="InterPro" id="IPR007848">
    <property type="entry name" value="Small_mtfrase_dom"/>
</dbReference>
<accession>A0A232F1N7</accession>
<dbReference type="NCBIfam" id="TIGR03534">
    <property type="entry name" value="RF_mod_PrmC"/>
    <property type="match status" value="1"/>
</dbReference>
<keyword evidence="8" id="KW-0677">Repeat</keyword>
<dbReference type="OrthoDB" id="269872at2759"/>
<dbReference type="InterPro" id="IPR023395">
    <property type="entry name" value="MCP_dom_sf"/>
</dbReference>
<dbReference type="Pfam" id="PF17827">
    <property type="entry name" value="PrmC_N"/>
    <property type="match status" value="1"/>
</dbReference>
<dbReference type="AlphaFoldDB" id="A0A232F1N7"/>
<evidence type="ECO:0000259" key="14">
    <source>
        <dbReference type="Pfam" id="PF17827"/>
    </source>
</evidence>
<dbReference type="InterPro" id="IPR004556">
    <property type="entry name" value="HemK-like"/>
</dbReference>
<dbReference type="PROSITE" id="PS50920">
    <property type="entry name" value="SOLCAR"/>
    <property type="match status" value="3"/>
</dbReference>
<evidence type="ECO:0000256" key="10">
    <source>
        <dbReference type="ARBA" id="ARBA00023128"/>
    </source>
</evidence>
<evidence type="ECO:0000313" key="16">
    <source>
        <dbReference type="Proteomes" id="UP000215335"/>
    </source>
</evidence>
<name>A0A232F1N7_9HYME</name>
<evidence type="ECO:0000256" key="4">
    <source>
        <dbReference type="ARBA" id="ARBA00022603"/>
    </source>
</evidence>
<evidence type="ECO:0000256" key="2">
    <source>
        <dbReference type="ARBA" id="ARBA00006375"/>
    </source>
</evidence>
<dbReference type="PRINTS" id="PR00926">
    <property type="entry name" value="MITOCARRIER"/>
</dbReference>
<dbReference type="NCBIfam" id="TIGR00536">
    <property type="entry name" value="hemK_fam"/>
    <property type="match status" value="1"/>
</dbReference>
<keyword evidence="9" id="KW-0999">Mitochondrion inner membrane</keyword>
<sequence length="656" mass="74287">MTRLISKRCINLLTSTSPIPWTKISSNNELGKNLPALKLPVLFMCNNCDDENKKNTIAYVVKHWQERFLQEGIAEPIESIEHIVCHVIGSKKITDLINHHERVLDKEQLEKLELLCECRLSRMPVQYIIGEWDFRELTLMLEPPIFIPRPETEILVDFLLTRISDSANKNNNLLEIGCGSGAISLSVLHSSQNANIVAIDVNPRACELTIRNAKNLDLDMRLTVLNAAIQKDGKIEVKKAYGTNKEEVDFSKRKFDFIVSNPPYIPTKSVFELQPEIKLYEDIRALDGGDDGLKWIEPILKYASEALNVGGYLILEVDSSHPERIKFLVEKYYANQLKFKHIHKDYCNKERIVEILKINSIAGMCSKTTVAPLDRIKILLQAHSNHYKHLGVFSGLREIIHHEHFFALYKGNFAQMVRIFPYAATQFTAFEIYKKYLGNLLGHRTEADKFIAGSCAGVTAVALTYPLDTIRARLAFQVTGEHVYTGIIHTAVSIFKDEGGFRALYRGFTPTVCGMIPYAGFSFYSFEKFKYLCMKYFPTVLCNKCDKNTGGLVLTIPGKLLCGGVAGAVAQSFSYPLDVTRRRMQLAMMNPDTYKFSNGMVYTLRVVYQENGIVKGLYRGMSINYLRAIPMVATSFATYEVMKQLLNLDTGLKIAT</sequence>
<dbReference type="GO" id="GO:0008276">
    <property type="term" value="F:protein methyltransferase activity"/>
    <property type="evidence" value="ECO:0007669"/>
    <property type="project" value="InterPro"/>
</dbReference>
<dbReference type="InterPro" id="IPR002052">
    <property type="entry name" value="DNA_methylase_N6_adenine_CS"/>
</dbReference>
<dbReference type="CDD" id="cd02440">
    <property type="entry name" value="AdoMet_MTases"/>
    <property type="match status" value="1"/>
</dbReference>
<dbReference type="GO" id="GO:0005743">
    <property type="term" value="C:mitochondrial inner membrane"/>
    <property type="evidence" value="ECO:0007669"/>
    <property type="project" value="UniProtKB-SubCell"/>
</dbReference>
<dbReference type="Gene3D" id="1.10.8.10">
    <property type="entry name" value="DNA helicase RuvA subunit, C-terminal domain"/>
    <property type="match status" value="1"/>
</dbReference>
<organism evidence="15 16">
    <name type="scientific">Trichomalopsis sarcophagae</name>
    <dbReference type="NCBI Taxonomy" id="543379"/>
    <lineage>
        <taxon>Eukaryota</taxon>
        <taxon>Metazoa</taxon>
        <taxon>Ecdysozoa</taxon>
        <taxon>Arthropoda</taxon>
        <taxon>Hexapoda</taxon>
        <taxon>Insecta</taxon>
        <taxon>Pterygota</taxon>
        <taxon>Neoptera</taxon>
        <taxon>Endopterygota</taxon>
        <taxon>Hymenoptera</taxon>
        <taxon>Apocrita</taxon>
        <taxon>Proctotrupomorpha</taxon>
        <taxon>Chalcidoidea</taxon>
        <taxon>Pteromalidae</taxon>
        <taxon>Pteromalinae</taxon>
        <taxon>Trichomalopsis</taxon>
    </lineage>
</organism>
<reference evidence="15 16" key="1">
    <citation type="journal article" date="2017" name="Curr. Biol.">
        <title>The Evolution of Venom by Co-option of Single-Copy Genes.</title>
        <authorList>
            <person name="Martinson E.O."/>
            <person name="Mrinalini"/>
            <person name="Kelkar Y.D."/>
            <person name="Chang C.H."/>
            <person name="Werren J.H."/>
        </authorList>
    </citation>
    <scope>NUCLEOTIDE SEQUENCE [LARGE SCALE GENOMIC DNA]</scope>
    <source>
        <strain evidence="15 16">Alberta</strain>
        <tissue evidence="15">Whole body</tissue>
    </source>
</reference>
<evidence type="ECO:0000256" key="1">
    <source>
        <dbReference type="ARBA" id="ARBA00004448"/>
    </source>
</evidence>
<keyword evidence="3" id="KW-0813">Transport</keyword>
<comment type="caution">
    <text evidence="15">The sequence shown here is derived from an EMBL/GenBank/DDBJ whole genome shotgun (WGS) entry which is preliminary data.</text>
</comment>
<dbReference type="STRING" id="543379.A0A232F1N7"/>
<dbReference type="Pfam" id="PF00153">
    <property type="entry name" value="Mito_carr"/>
    <property type="match status" value="3"/>
</dbReference>
<evidence type="ECO:0000256" key="7">
    <source>
        <dbReference type="ARBA" id="ARBA00022692"/>
    </source>
</evidence>
<evidence type="ECO:0000256" key="8">
    <source>
        <dbReference type="ARBA" id="ARBA00022737"/>
    </source>
</evidence>
<comment type="subcellular location">
    <subcellularLocation>
        <location evidence="1">Mitochondrion inner membrane</location>
        <topology evidence="1">Multi-pass membrane protein</topology>
    </subcellularLocation>
</comment>